<name>A0ABR6ND97_9SPHN</name>
<keyword evidence="2" id="KW-1185">Reference proteome</keyword>
<dbReference type="Gene3D" id="3.10.180.10">
    <property type="entry name" value="2,3-Dihydroxybiphenyl 1,2-Dioxygenase, domain 1"/>
    <property type="match status" value="1"/>
</dbReference>
<comment type="caution">
    <text evidence="1">The sequence shown here is derived from an EMBL/GenBank/DDBJ whole genome shotgun (WGS) entry which is preliminary data.</text>
</comment>
<dbReference type="SUPFAM" id="SSF54593">
    <property type="entry name" value="Glyoxalase/Bleomycin resistance protein/Dihydroxybiphenyl dioxygenase"/>
    <property type="match status" value="1"/>
</dbReference>
<organism evidence="1 2">
    <name type="scientific">Sphingobium lignivorans</name>
    <dbReference type="NCBI Taxonomy" id="2735886"/>
    <lineage>
        <taxon>Bacteria</taxon>
        <taxon>Pseudomonadati</taxon>
        <taxon>Pseudomonadota</taxon>
        <taxon>Alphaproteobacteria</taxon>
        <taxon>Sphingomonadales</taxon>
        <taxon>Sphingomonadaceae</taxon>
        <taxon>Sphingobium</taxon>
    </lineage>
</organism>
<proteinExistence type="predicted"/>
<dbReference type="InterPro" id="IPR029068">
    <property type="entry name" value="Glyas_Bleomycin-R_OHBP_Dase"/>
</dbReference>
<accession>A0ABR6ND97</accession>
<reference evidence="1 2" key="1">
    <citation type="submission" date="2020-08" db="EMBL/GenBank/DDBJ databases">
        <title>Exploring microbial biodiversity for novel pathways involved in the catabolism of aromatic compounds derived from lignin.</title>
        <authorList>
            <person name="Elkins J."/>
        </authorList>
    </citation>
    <scope>NUCLEOTIDE SEQUENCE [LARGE SCALE GENOMIC DNA]</scope>
    <source>
        <strain evidence="1 2">B1D3A</strain>
    </source>
</reference>
<dbReference type="Proteomes" id="UP001138540">
    <property type="component" value="Unassembled WGS sequence"/>
</dbReference>
<evidence type="ECO:0000313" key="2">
    <source>
        <dbReference type="Proteomes" id="UP001138540"/>
    </source>
</evidence>
<evidence type="ECO:0000313" key="1">
    <source>
        <dbReference type="EMBL" id="MBB5985241.1"/>
    </source>
</evidence>
<gene>
    <name evidence="1" type="ORF">HNP60_001215</name>
</gene>
<dbReference type="EMBL" id="JACHKA010000001">
    <property type="protein sequence ID" value="MBB5985241.1"/>
    <property type="molecule type" value="Genomic_DNA"/>
</dbReference>
<sequence>MNRTMGFGGQVGTVCQMAYVVKDMDEAIDWWVSKLGIGPWFFLPRFGGEGHVFRGAPCTSDVAIAMSFAGSMNIELLQPLDDNPSVYKETIDRVGYGFHHFGLAIDGDEIEAEVERRIARGEVLAHRAPVPTGGSVAYFEGGPGAPGFVELIPATPGMDEGFTRFWEQTRGWDGKDPVRSFL</sequence>
<dbReference type="Pfam" id="PF13669">
    <property type="entry name" value="Glyoxalase_4"/>
    <property type="match status" value="1"/>
</dbReference>
<dbReference type="RefSeq" id="WP_184151389.1">
    <property type="nucleotide sequence ID" value="NZ_JACHKA010000001.1"/>
</dbReference>
<protein>
    <submittedName>
        <fullName evidence="1">Catechol 2,3-dioxygenase-like lactoylglutathione lyase family enzyme</fullName>
    </submittedName>
</protein>